<dbReference type="PANTHER" id="PTHR35186:SF4">
    <property type="entry name" value="PRION-INHIBITION AND PROPAGATION HELO DOMAIN-CONTAINING PROTEIN"/>
    <property type="match status" value="1"/>
</dbReference>
<feature type="domain" description="DUF7580" evidence="1">
    <location>
        <begin position="339"/>
        <end position="578"/>
    </location>
</feature>
<evidence type="ECO:0000313" key="3">
    <source>
        <dbReference type="Proteomes" id="UP000193240"/>
    </source>
</evidence>
<dbReference type="OMA" id="GAMETIS"/>
<protein>
    <recommendedName>
        <fullName evidence="1">DUF7580 domain-containing protein</fullName>
    </recommendedName>
</protein>
<dbReference type="Pfam" id="PF24476">
    <property type="entry name" value="DUF7580"/>
    <property type="match status" value="1"/>
</dbReference>
<reference evidence="2 3" key="1">
    <citation type="journal article" date="2017" name="Genome Announc.">
        <title>Genome sequence of the saprophytic ascomycete Epicoccum nigrum ICMP 19927 strain isolated from New Zealand.</title>
        <authorList>
            <person name="Fokin M."/>
            <person name="Fleetwood D."/>
            <person name="Weir B.S."/>
            <person name="Villas-Boas S.G."/>
        </authorList>
    </citation>
    <scope>NUCLEOTIDE SEQUENCE [LARGE SCALE GENOMIC DNA]</scope>
    <source>
        <strain evidence="2 3">ICMP 19927</strain>
    </source>
</reference>
<sequence>MAGLEIAGVVLGAFPILLNLRDYYKRSCQPFSEWLNFESTMIDLLDEIEHQKMQYDWTMNELLRSAITNEHERATLLSNAQDPRWTDRALLKTFNERLGKHYDRCIRILRRMHISLDRLSKILGIENGKAEWLGRPSREQLVRFRVSMSTAKSDYIISLQRDNERLREILGCSEKLCESTESDHMVTVLSFEEVRRSACKVDGALRTYWMCTDPICKSHLASLKLGAGIEARTLNLLFSWEDPSKSPHRKRRISIQSATEGVPTVQLPTKVAAQMSSAMEVQSHLTERQAQKYPSNLFLRLTRRSQPRLSGGLFSPSLAQSDPPQTQVMQKPVLSHTWKPILDLCQTLKVSQTHELGVLKGQDNEAFCLFDPSANTTTMTDASRLSSLCDILSLNIRDEVEMTRNQRFSMAANIACALMQAQRSPWLSRQWTKSEIYFLITENHPAHVVDAIPYVTRTYTTSLADVPSWEEPTLVSTDVARTFMFRLGVVIMELVFGLPIESTKYYKHYEVKAELTPEEVEYLAVRRWERKVLSEAGEHIQSVIRRCLDCSFEPEPDLKLDDFRAAIYRGVVLPLLNYNKSSWP</sequence>
<dbReference type="InterPro" id="IPR056002">
    <property type="entry name" value="DUF7580"/>
</dbReference>
<proteinExistence type="predicted"/>
<keyword evidence="3" id="KW-1185">Reference proteome</keyword>
<dbReference type="Proteomes" id="UP000193240">
    <property type="component" value="Unassembled WGS sequence"/>
</dbReference>
<dbReference type="PANTHER" id="PTHR35186">
    <property type="entry name" value="ANK_REP_REGION DOMAIN-CONTAINING PROTEIN"/>
    <property type="match status" value="1"/>
</dbReference>
<gene>
    <name evidence="2" type="ORF">B5807_01396</name>
</gene>
<organism evidence="2 3">
    <name type="scientific">Epicoccum nigrum</name>
    <name type="common">Soil fungus</name>
    <name type="synonym">Epicoccum purpurascens</name>
    <dbReference type="NCBI Taxonomy" id="105696"/>
    <lineage>
        <taxon>Eukaryota</taxon>
        <taxon>Fungi</taxon>
        <taxon>Dikarya</taxon>
        <taxon>Ascomycota</taxon>
        <taxon>Pezizomycotina</taxon>
        <taxon>Dothideomycetes</taxon>
        <taxon>Pleosporomycetidae</taxon>
        <taxon>Pleosporales</taxon>
        <taxon>Pleosporineae</taxon>
        <taxon>Didymellaceae</taxon>
        <taxon>Epicoccum</taxon>
    </lineage>
</organism>
<dbReference type="AlphaFoldDB" id="A0A1Y2MFF2"/>
<evidence type="ECO:0000259" key="1">
    <source>
        <dbReference type="Pfam" id="PF24476"/>
    </source>
</evidence>
<accession>A0A1Y2MFF2</accession>
<evidence type="ECO:0000313" key="2">
    <source>
        <dbReference type="EMBL" id="OSS54207.1"/>
    </source>
</evidence>
<dbReference type="InParanoid" id="A0A1Y2MFF2"/>
<dbReference type="EMBL" id="KZ107838">
    <property type="protein sequence ID" value="OSS54207.1"/>
    <property type="molecule type" value="Genomic_DNA"/>
</dbReference>
<name>A0A1Y2MFF2_EPING</name>